<proteinExistence type="predicted"/>
<organism evidence="1 2">
    <name type="scientific">Favolaschia claudopus</name>
    <dbReference type="NCBI Taxonomy" id="2862362"/>
    <lineage>
        <taxon>Eukaryota</taxon>
        <taxon>Fungi</taxon>
        <taxon>Dikarya</taxon>
        <taxon>Basidiomycota</taxon>
        <taxon>Agaricomycotina</taxon>
        <taxon>Agaricomycetes</taxon>
        <taxon>Agaricomycetidae</taxon>
        <taxon>Agaricales</taxon>
        <taxon>Marasmiineae</taxon>
        <taxon>Mycenaceae</taxon>
        <taxon>Favolaschia</taxon>
    </lineage>
</organism>
<gene>
    <name evidence="1" type="ORF">R3P38DRAFT_3225523</name>
</gene>
<evidence type="ECO:0008006" key="3">
    <source>
        <dbReference type="Google" id="ProtNLM"/>
    </source>
</evidence>
<evidence type="ECO:0000313" key="1">
    <source>
        <dbReference type="EMBL" id="KAK6992488.1"/>
    </source>
</evidence>
<comment type="caution">
    <text evidence="1">The sequence shown here is derived from an EMBL/GenBank/DDBJ whole genome shotgun (WGS) entry which is preliminary data.</text>
</comment>
<evidence type="ECO:0000313" key="2">
    <source>
        <dbReference type="Proteomes" id="UP001362999"/>
    </source>
</evidence>
<keyword evidence="2" id="KW-1185">Reference proteome</keyword>
<reference evidence="1 2" key="1">
    <citation type="journal article" date="2024" name="J Genomics">
        <title>Draft genome sequencing and assembly of Favolaschia claudopus CIRM-BRFM 2984 isolated from oak limbs.</title>
        <authorList>
            <person name="Navarro D."/>
            <person name="Drula E."/>
            <person name="Chaduli D."/>
            <person name="Cazenave R."/>
            <person name="Ahrendt S."/>
            <person name="Wang J."/>
            <person name="Lipzen A."/>
            <person name="Daum C."/>
            <person name="Barry K."/>
            <person name="Grigoriev I.V."/>
            <person name="Favel A."/>
            <person name="Rosso M.N."/>
            <person name="Martin F."/>
        </authorList>
    </citation>
    <scope>NUCLEOTIDE SEQUENCE [LARGE SCALE GENOMIC DNA]</scope>
    <source>
        <strain evidence="1 2">CIRM-BRFM 2984</strain>
    </source>
</reference>
<protein>
    <recommendedName>
        <fullName evidence="3">F-box domain-containing protein</fullName>
    </recommendedName>
</protein>
<name>A0AAV9ZU83_9AGAR</name>
<sequence length="218" mass="25147">MAALAKELFDEIAQLVDDSTDLKALSLASRAFVWSCQRQLFRTWLLYDRDRELLSLREFTRKGPLVLLTFRKARIFRAKHPHLLAHARDLTVDLREDAPLGWLEEILLPQTPPLTRLAIRNQFAFRDVNMRSLALTTSPLANVFFLPTLLKFIDIGIEKETYSPPLPLGPTKTKTFAFISSSDVLHDPEHFHTILDIALHRHLRGIRTLSIMAVRMHF</sequence>
<dbReference type="AlphaFoldDB" id="A0AAV9ZU83"/>
<dbReference type="Proteomes" id="UP001362999">
    <property type="component" value="Unassembled WGS sequence"/>
</dbReference>
<dbReference type="EMBL" id="JAWWNJ010000109">
    <property type="protein sequence ID" value="KAK6992488.1"/>
    <property type="molecule type" value="Genomic_DNA"/>
</dbReference>
<accession>A0AAV9ZU83</accession>